<dbReference type="GO" id="GO:0003857">
    <property type="term" value="F:(3S)-3-hydroxyacyl-CoA dehydrogenase (NAD+) activity"/>
    <property type="evidence" value="ECO:0007669"/>
    <property type="project" value="TreeGrafter"/>
</dbReference>
<dbReference type="Pfam" id="PF01575">
    <property type="entry name" value="MaoC_dehydratas"/>
    <property type="match status" value="1"/>
</dbReference>
<evidence type="ECO:0000259" key="2">
    <source>
        <dbReference type="Pfam" id="PF22622"/>
    </source>
</evidence>
<dbReference type="GO" id="GO:0018812">
    <property type="term" value="F:3-hydroxyacyl-CoA dehydratase activity"/>
    <property type="evidence" value="ECO:0007669"/>
    <property type="project" value="UniProtKB-ARBA"/>
</dbReference>
<dbReference type="InterPro" id="IPR002539">
    <property type="entry name" value="MaoC-like_dom"/>
</dbReference>
<feature type="domain" description="Peroxisomal multifunctional enzyme type 2-like N-terminal" evidence="2">
    <location>
        <begin position="32"/>
        <end position="160"/>
    </location>
</feature>
<name>A0AAE1DD97_9GAST</name>
<dbReference type="Gene3D" id="3.10.129.10">
    <property type="entry name" value="Hotdog Thioesterase"/>
    <property type="match status" value="2"/>
</dbReference>
<proteinExistence type="predicted"/>
<dbReference type="PANTHER" id="PTHR13078">
    <property type="entry name" value="PEROXISOMAL MULTIFUNCTIONAL ENZYME TYPE 2-RELATED"/>
    <property type="match status" value="1"/>
</dbReference>
<evidence type="ECO:0000259" key="1">
    <source>
        <dbReference type="Pfam" id="PF01575"/>
    </source>
</evidence>
<accession>A0AAE1DD97</accession>
<dbReference type="AlphaFoldDB" id="A0AAE1DD97"/>
<dbReference type="InterPro" id="IPR036527">
    <property type="entry name" value="SCP2_sterol-bd_dom_sf"/>
</dbReference>
<dbReference type="SUPFAM" id="SSF54637">
    <property type="entry name" value="Thioesterase/thiol ester dehydrase-isomerase"/>
    <property type="match status" value="2"/>
</dbReference>
<dbReference type="Gene3D" id="3.30.1050.10">
    <property type="entry name" value="SCP2 sterol-binding domain"/>
    <property type="match status" value="1"/>
</dbReference>
<dbReference type="GO" id="GO:0044594">
    <property type="term" value="F:17-beta-hydroxysteroid dehydrogenase (NAD+) activity"/>
    <property type="evidence" value="ECO:0007669"/>
    <property type="project" value="TreeGrafter"/>
</dbReference>
<dbReference type="PANTHER" id="PTHR13078:SF56">
    <property type="entry name" value="PEROXISOMAL MULTIFUNCTIONAL ENZYME TYPE 2"/>
    <property type="match status" value="1"/>
</dbReference>
<protein>
    <recommendedName>
        <fullName evidence="5">MaoC-like domain-containing protein</fullName>
    </recommendedName>
</protein>
<dbReference type="CDD" id="cd03448">
    <property type="entry name" value="HDE_HSD"/>
    <property type="match status" value="1"/>
</dbReference>
<dbReference type="Proteomes" id="UP001283361">
    <property type="component" value="Unassembled WGS sequence"/>
</dbReference>
<dbReference type="EMBL" id="JAWDGP010004277">
    <property type="protein sequence ID" value="KAK3765705.1"/>
    <property type="molecule type" value="Genomic_DNA"/>
</dbReference>
<sequence length="409" mass="45667">MTNEAKETSQERFNQNDSVDLAKAYKAAPMEFIYTEKDVTLYALGVGVSTNQPDFLKFLFEQSEDFCAVPSFGVIPCLHMFQENASKIPGFKFDGPKILHGEHYLELFKPLPRSGRLTSHFKVADILDKGTGLVKVYNVETFDENGEKVAFNQMLEFTVGAGNFGGKKRSEVVVPVASHSPRNPDAFMEEKTSIDQGTVPCRADSPSCFQMKIIAALYRLAGDTNPLHIDPSFAAKGGLKTPILHGLCTFGHAVRHVMTKFANNDMSLFKAVKVRFAKPVLPGQTLRTEMWKEANRVFFITKVLETNELVISGAYVDLFKTTLFPSKPTSNLKSSIIFKQMVSKYLDANQVYESIPDSRKVDYTLTLPDETFEDLLRGRSDVKMALLSGRLKINQDACPTQMTHLDTVS</sequence>
<dbReference type="SUPFAM" id="SSF55718">
    <property type="entry name" value="SCP-like"/>
    <property type="match status" value="1"/>
</dbReference>
<feature type="domain" description="MaoC-like" evidence="1">
    <location>
        <begin position="215"/>
        <end position="311"/>
    </location>
</feature>
<dbReference type="GO" id="GO:0006635">
    <property type="term" value="P:fatty acid beta-oxidation"/>
    <property type="evidence" value="ECO:0007669"/>
    <property type="project" value="TreeGrafter"/>
</dbReference>
<organism evidence="3 4">
    <name type="scientific">Elysia crispata</name>
    <name type="common">lettuce slug</name>
    <dbReference type="NCBI Taxonomy" id="231223"/>
    <lineage>
        <taxon>Eukaryota</taxon>
        <taxon>Metazoa</taxon>
        <taxon>Spiralia</taxon>
        <taxon>Lophotrochozoa</taxon>
        <taxon>Mollusca</taxon>
        <taxon>Gastropoda</taxon>
        <taxon>Heterobranchia</taxon>
        <taxon>Euthyneura</taxon>
        <taxon>Panpulmonata</taxon>
        <taxon>Sacoglossa</taxon>
        <taxon>Placobranchoidea</taxon>
        <taxon>Plakobranchidae</taxon>
        <taxon>Elysia</taxon>
    </lineage>
</organism>
<reference evidence="3" key="1">
    <citation type="journal article" date="2023" name="G3 (Bethesda)">
        <title>A reference genome for the long-term kleptoplast-retaining sea slug Elysia crispata morphotype clarki.</title>
        <authorList>
            <person name="Eastman K.E."/>
            <person name="Pendleton A.L."/>
            <person name="Shaikh M.A."/>
            <person name="Suttiyut T."/>
            <person name="Ogas R."/>
            <person name="Tomko P."/>
            <person name="Gavelis G."/>
            <person name="Widhalm J.R."/>
            <person name="Wisecaver J.H."/>
        </authorList>
    </citation>
    <scope>NUCLEOTIDE SEQUENCE</scope>
    <source>
        <strain evidence="3">ECLA1</strain>
    </source>
</reference>
<keyword evidence="4" id="KW-1185">Reference proteome</keyword>
<dbReference type="InterPro" id="IPR054357">
    <property type="entry name" value="MFE-2_N"/>
</dbReference>
<gene>
    <name evidence="3" type="ORF">RRG08_026180</name>
</gene>
<dbReference type="InterPro" id="IPR029069">
    <property type="entry name" value="HotDog_dom_sf"/>
</dbReference>
<evidence type="ECO:0000313" key="4">
    <source>
        <dbReference type="Proteomes" id="UP001283361"/>
    </source>
</evidence>
<comment type="caution">
    <text evidence="3">The sequence shown here is derived from an EMBL/GenBank/DDBJ whole genome shotgun (WGS) entry which is preliminary data.</text>
</comment>
<evidence type="ECO:0008006" key="5">
    <source>
        <dbReference type="Google" id="ProtNLM"/>
    </source>
</evidence>
<dbReference type="GO" id="GO:0005777">
    <property type="term" value="C:peroxisome"/>
    <property type="evidence" value="ECO:0007669"/>
    <property type="project" value="TreeGrafter"/>
</dbReference>
<dbReference type="Pfam" id="PF22622">
    <property type="entry name" value="MFE-2_hydrat-2_N"/>
    <property type="match status" value="1"/>
</dbReference>
<evidence type="ECO:0000313" key="3">
    <source>
        <dbReference type="EMBL" id="KAK3765705.1"/>
    </source>
</evidence>